<keyword evidence="2" id="KW-1185">Reference proteome</keyword>
<reference evidence="1" key="2">
    <citation type="submission" date="2020-06" db="EMBL/GenBank/DDBJ databases">
        <authorList>
            <person name="Sheffer M."/>
        </authorList>
    </citation>
    <scope>NUCLEOTIDE SEQUENCE</scope>
</reference>
<comment type="caution">
    <text evidence="1">The sequence shown here is derived from an EMBL/GenBank/DDBJ whole genome shotgun (WGS) entry which is preliminary data.</text>
</comment>
<evidence type="ECO:0000313" key="2">
    <source>
        <dbReference type="Proteomes" id="UP000807504"/>
    </source>
</evidence>
<gene>
    <name evidence="1" type="ORF">HNY73_020585</name>
</gene>
<dbReference type="AlphaFoldDB" id="A0A8T0E7A9"/>
<evidence type="ECO:0000313" key="1">
    <source>
        <dbReference type="EMBL" id="KAF8767663.1"/>
    </source>
</evidence>
<protein>
    <submittedName>
        <fullName evidence="1">Uncharacterized protein</fullName>
    </submittedName>
</protein>
<accession>A0A8T0E7A9</accession>
<proteinExistence type="predicted"/>
<reference evidence="1" key="1">
    <citation type="journal article" date="2020" name="bioRxiv">
        <title>Chromosome-level reference genome of the European wasp spider Argiope bruennichi: a resource for studies on range expansion and evolutionary adaptation.</title>
        <authorList>
            <person name="Sheffer M.M."/>
            <person name="Hoppe A."/>
            <person name="Krehenwinkel H."/>
            <person name="Uhl G."/>
            <person name="Kuss A.W."/>
            <person name="Jensen L."/>
            <person name="Jensen C."/>
            <person name="Gillespie R.G."/>
            <person name="Hoff K.J."/>
            <person name="Prost S."/>
        </authorList>
    </citation>
    <scope>NUCLEOTIDE SEQUENCE</scope>
</reference>
<sequence>MIESAEKIFAKAHLIPYNGHFSDSQKAARISLVDGLPSIEHQWKEGNEGFHADMGIRSLFSSDINTVKF</sequence>
<dbReference type="EMBL" id="JABXBU010002230">
    <property type="protein sequence ID" value="KAF8767663.1"/>
    <property type="molecule type" value="Genomic_DNA"/>
</dbReference>
<organism evidence="1 2">
    <name type="scientific">Argiope bruennichi</name>
    <name type="common">Wasp spider</name>
    <name type="synonym">Aranea bruennichi</name>
    <dbReference type="NCBI Taxonomy" id="94029"/>
    <lineage>
        <taxon>Eukaryota</taxon>
        <taxon>Metazoa</taxon>
        <taxon>Ecdysozoa</taxon>
        <taxon>Arthropoda</taxon>
        <taxon>Chelicerata</taxon>
        <taxon>Arachnida</taxon>
        <taxon>Araneae</taxon>
        <taxon>Araneomorphae</taxon>
        <taxon>Entelegynae</taxon>
        <taxon>Araneoidea</taxon>
        <taxon>Araneidae</taxon>
        <taxon>Argiope</taxon>
    </lineage>
</organism>
<dbReference type="Proteomes" id="UP000807504">
    <property type="component" value="Unassembled WGS sequence"/>
</dbReference>
<name>A0A8T0E7A9_ARGBR</name>